<keyword evidence="3" id="KW-0966">Cell projection</keyword>
<reference evidence="3 4" key="1">
    <citation type="submission" date="2017-12" db="EMBL/GenBank/DDBJ databases">
        <title>Complete genome sequence of Herbivorax saccincola GGR1, a novel Cellulosome-producing hydrolytic bacterium in a thermophilic biogas plant, established by Illumina and Nanopore MinION sequencing.</title>
        <authorList>
            <person name="Pechtl A."/>
            <person name="Ruckert C."/>
            <person name="Koeck D.E."/>
            <person name="Maus I."/>
            <person name="Winkler A."/>
            <person name="Kalinowski J."/>
            <person name="Puhler A."/>
            <person name="Schwarz W.W."/>
            <person name="Zverlov V.V."/>
            <person name="Schluter A."/>
            <person name="Liebl W."/>
        </authorList>
    </citation>
    <scope>NUCLEOTIDE SEQUENCE [LARGE SCALE GENOMIC DNA]</scope>
    <source>
        <strain evidence="4">SR1</strain>
    </source>
</reference>
<dbReference type="InterPro" id="IPR038610">
    <property type="entry name" value="FliK-like_C_sf"/>
</dbReference>
<dbReference type="InterPro" id="IPR021136">
    <property type="entry name" value="Flagellar_hook_control-like_C"/>
</dbReference>
<dbReference type="Pfam" id="PF02120">
    <property type="entry name" value="Flg_hook"/>
    <property type="match status" value="1"/>
</dbReference>
<dbReference type="Proteomes" id="UP000233534">
    <property type="component" value="Chromosome"/>
</dbReference>
<evidence type="ECO:0000259" key="2">
    <source>
        <dbReference type="Pfam" id="PF02120"/>
    </source>
</evidence>
<dbReference type="PANTHER" id="PTHR37533">
    <property type="entry name" value="FLAGELLAR HOOK-LENGTH CONTROL PROTEIN"/>
    <property type="match status" value="1"/>
</dbReference>
<evidence type="ECO:0000256" key="1">
    <source>
        <dbReference type="SAM" id="MobiDB-lite"/>
    </source>
</evidence>
<evidence type="ECO:0000313" key="4">
    <source>
        <dbReference type="Proteomes" id="UP000233534"/>
    </source>
</evidence>
<dbReference type="Gene3D" id="3.30.750.140">
    <property type="match status" value="1"/>
</dbReference>
<feature type="compositionally biased region" description="Basic and acidic residues" evidence="1">
    <location>
        <begin position="75"/>
        <end position="96"/>
    </location>
</feature>
<keyword evidence="4" id="KW-1185">Reference proteome</keyword>
<dbReference type="RefSeq" id="WP_159063444.1">
    <property type="nucleotide sequence ID" value="NZ_CP025197.1"/>
</dbReference>
<dbReference type="AlphaFoldDB" id="A0A2K9EMY5"/>
<sequence>MVERSLASSLFSISSGRAEGFYKKANDNSFSMFSNVLNDAVDRNLNAGKGKKTALSGSTKKENISLKADSSSQTESKKEAVTTKRTNSSKESETLKDNEKKEAIKKYLAENLGISIQDLELLLREFQIDILNFDENLESFNSLKEFLGLDLSEEKALLKLIGMAKEEAGEQGVFITENLEANESRENWIEIQGFQVEVKEDTANTDMEKLSFKIKESLKELSGKDNEDLSEKLYENEEKIMESTKPSIEKAEAEVKKDEVLDAKGYNKYAETKKVISQKNNLDTDEESKMEGHLFHRDDIAPEKKDEDLSQMEFRNLFSENISGVDRLKETAVSQKTEAVPRREIAFQIVEKAKVLLTGDKSEMIMDLKPDHLGKLSLKLVTERGIVVAKFVAENEEVRAAIEANMDTLKESLEKQGFSIQEFSVSVNHNKSRNQDGYRENQKVLTKQEREDRGAITGNVTGRDVEMEILKTNPYQLNGSSINLIA</sequence>
<dbReference type="EMBL" id="CP025197">
    <property type="protein sequence ID" value="AUG57971.1"/>
    <property type="molecule type" value="Genomic_DNA"/>
</dbReference>
<organism evidence="3 4">
    <name type="scientific">Acetivibrio saccincola</name>
    <dbReference type="NCBI Taxonomy" id="1677857"/>
    <lineage>
        <taxon>Bacteria</taxon>
        <taxon>Bacillati</taxon>
        <taxon>Bacillota</taxon>
        <taxon>Clostridia</taxon>
        <taxon>Eubacteriales</taxon>
        <taxon>Oscillospiraceae</taxon>
        <taxon>Acetivibrio</taxon>
    </lineage>
</organism>
<feature type="region of interest" description="Disordered" evidence="1">
    <location>
        <begin position="48"/>
        <end position="96"/>
    </location>
</feature>
<evidence type="ECO:0000313" key="3">
    <source>
        <dbReference type="EMBL" id="AUG57971.1"/>
    </source>
</evidence>
<proteinExistence type="predicted"/>
<keyword evidence="3" id="KW-0282">Flagellum</keyword>
<accession>A0A2K9EMY5</accession>
<keyword evidence="3" id="KW-0969">Cilium</keyword>
<gene>
    <name evidence="3" type="ORF">HVS_10380</name>
</gene>
<dbReference type="CDD" id="cd17470">
    <property type="entry name" value="T3SS_Flik_C"/>
    <property type="match status" value="1"/>
</dbReference>
<name>A0A2K9EMY5_9FIRM</name>
<dbReference type="InterPro" id="IPR052563">
    <property type="entry name" value="FliK"/>
</dbReference>
<protein>
    <submittedName>
        <fullName evidence="3">Flagellar hook-length control protein FliK</fullName>
    </submittedName>
</protein>
<dbReference type="PANTHER" id="PTHR37533:SF2">
    <property type="entry name" value="FLAGELLAR HOOK-LENGTH CONTROL PROTEIN"/>
    <property type="match status" value="1"/>
</dbReference>
<feature type="domain" description="Flagellar hook-length control protein-like C-terminal" evidence="2">
    <location>
        <begin position="352"/>
        <end position="431"/>
    </location>
</feature>
<dbReference type="KEGG" id="hsc:HVS_10380"/>